<dbReference type="Pfam" id="PF00059">
    <property type="entry name" value="Lectin_C"/>
    <property type="match status" value="1"/>
</dbReference>
<dbReference type="InterPro" id="IPR016187">
    <property type="entry name" value="CTDL_fold"/>
</dbReference>
<dbReference type="EMBL" id="JH816199">
    <property type="protein sequence ID" value="EKC18653.1"/>
    <property type="molecule type" value="Genomic_DNA"/>
</dbReference>
<dbReference type="PROSITE" id="PS50041">
    <property type="entry name" value="C_TYPE_LECTIN_2"/>
    <property type="match status" value="1"/>
</dbReference>
<dbReference type="HOGENOM" id="CLU_1929617_0_0_1"/>
<accession>K1PB54</accession>
<dbReference type="SUPFAM" id="SSF56436">
    <property type="entry name" value="C-type lectin-like"/>
    <property type="match status" value="1"/>
</dbReference>
<dbReference type="SMART" id="SM00034">
    <property type="entry name" value="CLECT"/>
    <property type="match status" value="1"/>
</dbReference>
<gene>
    <name evidence="1" type="ORF">CGI_10011672</name>
</gene>
<dbReference type="InterPro" id="IPR050111">
    <property type="entry name" value="C-type_lectin/snaclec_domain"/>
</dbReference>
<dbReference type="PANTHER" id="PTHR22803">
    <property type="entry name" value="MANNOSE, PHOSPHOLIPASE, LECTIN RECEPTOR RELATED"/>
    <property type="match status" value="1"/>
</dbReference>
<dbReference type="InterPro" id="IPR016186">
    <property type="entry name" value="C-type_lectin-like/link_sf"/>
</dbReference>
<evidence type="ECO:0000313" key="1">
    <source>
        <dbReference type="EMBL" id="EKC18653.1"/>
    </source>
</evidence>
<dbReference type="InterPro" id="IPR018378">
    <property type="entry name" value="C-type_lectin_CS"/>
</dbReference>
<dbReference type="AlphaFoldDB" id="K1PB54"/>
<dbReference type="PROSITE" id="PS00615">
    <property type="entry name" value="C_TYPE_LECTIN_1"/>
    <property type="match status" value="1"/>
</dbReference>
<proteinExistence type="predicted"/>
<dbReference type="CDD" id="cd00037">
    <property type="entry name" value="CLECT"/>
    <property type="match status" value="1"/>
</dbReference>
<protein>
    <submittedName>
        <fullName evidence="1">Mannose-binding protein A</fullName>
    </submittedName>
</protein>
<reference evidence="1" key="1">
    <citation type="journal article" date="2012" name="Nature">
        <title>The oyster genome reveals stress adaptation and complexity of shell formation.</title>
        <authorList>
            <person name="Zhang G."/>
            <person name="Fang X."/>
            <person name="Guo X."/>
            <person name="Li L."/>
            <person name="Luo R."/>
            <person name="Xu F."/>
            <person name="Yang P."/>
            <person name="Zhang L."/>
            <person name="Wang X."/>
            <person name="Qi H."/>
            <person name="Xiong Z."/>
            <person name="Que H."/>
            <person name="Xie Y."/>
            <person name="Holland P.W."/>
            <person name="Paps J."/>
            <person name="Zhu Y."/>
            <person name="Wu F."/>
            <person name="Chen Y."/>
            <person name="Wang J."/>
            <person name="Peng C."/>
            <person name="Meng J."/>
            <person name="Yang L."/>
            <person name="Liu J."/>
            <person name="Wen B."/>
            <person name="Zhang N."/>
            <person name="Huang Z."/>
            <person name="Zhu Q."/>
            <person name="Feng Y."/>
            <person name="Mount A."/>
            <person name="Hedgecock D."/>
            <person name="Xu Z."/>
            <person name="Liu Y."/>
            <person name="Domazet-Loso T."/>
            <person name="Du Y."/>
            <person name="Sun X."/>
            <person name="Zhang S."/>
            <person name="Liu B."/>
            <person name="Cheng P."/>
            <person name="Jiang X."/>
            <person name="Li J."/>
            <person name="Fan D."/>
            <person name="Wang W."/>
            <person name="Fu W."/>
            <person name="Wang T."/>
            <person name="Wang B."/>
            <person name="Zhang J."/>
            <person name="Peng Z."/>
            <person name="Li Y."/>
            <person name="Li N."/>
            <person name="Wang J."/>
            <person name="Chen M."/>
            <person name="He Y."/>
            <person name="Tan F."/>
            <person name="Song X."/>
            <person name="Zheng Q."/>
            <person name="Huang R."/>
            <person name="Yang H."/>
            <person name="Du X."/>
            <person name="Chen L."/>
            <person name="Yang M."/>
            <person name="Gaffney P.M."/>
            <person name="Wang S."/>
            <person name="Luo L."/>
            <person name="She Z."/>
            <person name="Ming Y."/>
            <person name="Huang W."/>
            <person name="Zhang S."/>
            <person name="Huang B."/>
            <person name="Zhang Y."/>
            <person name="Qu T."/>
            <person name="Ni P."/>
            <person name="Miao G."/>
            <person name="Wang J."/>
            <person name="Wang Q."/>
            <person name="Steinberg C.E."/>
            <person name="Wang H."/>
            <person name="Li N."/>
            <person name="Qian L."/>
            <person name="Zhang G."/>
            <person name="Li Y."/>
            <person name="Yang H."/>
            <person name="Liu X."/>
            <person name="Wang J."/>
            <person name="Yin Y."/>
            <person name="Wang J."/>
        </authorList>
    </citation>
    <scope>NUCLEOTIDE SEQUENCE [LARGE SCALE GENOMIC DNA]</scope>
    <source>
        <strain evidence="1">05x7-T-G4-1.051#20</strain>
    </source>
</reference>
<name>K1PB54_MAGGI</name>
<dbReference type="InParanoid" id="K1PB54"/>
<dbReference type="InterPro" id="IPR001304">
    <property type="entry name" value="C-type_lectin-like"/>
</dbReference>
<sequence length="131" mass="14727">MGKIQPAHELAWFLCVMGSSGNQAHTRLSESGSGFRAICTHKFKGAVKLSVNIQIDDRQIKSSLWIGGTDFIVEGQWVWISTQKNLTYSDWAHDEPNGNISENCAQLGAHENLQWNDADCHLLYNYICETE</sequence>
<dbReference type="Gene3D" id="3.10.100.10">
    <property type="entry name" value="Mannose-Binding Protein A, subunit A"/>
    <property type="match status" value="1"/>
</dbReference>
<organism evidence="1">
    <name type="scientific">Magallana gigas</name>
    <name type="common">Pacific oyster</name>
    <name type="synonym">Crassostrea gigas</name>
    <dbReference type="NCBI Taxonomy" id="29159"/>
    <lineage>
        <taxon>Eukaryota</taxon>
        <taxon>Metazoa</taxon>
        <taxon>Spiralia</taxon>
        <taxon>Lophotrochozoa</taxon>
        <taxon>Mollusca</taxon>
        <taxon>Bivalvia</taxon>
        <taxon>Autobranchia</taxon>
        <taxon>Pteriomorphia</taxon>
        <taxon>Ostreida</taxon>
        <taxon>Ostreoidea</taxon>
        <taxon>Ostreidae</taxon>
        <taxon>Magallana</taxon>
    </lineage>
</organism>